<dbReference type="Proteomes" id="UP000808349">
    <property type="component" value="Unassembled WGS sequence"/>
</dbReference>
<evidence type="ECO:0000313" key="2">
    <source>
        <dbReference type="Proteomes" id="UP000808349"/>
    </source>
</evidence>
<proteinExistence type="predicted"/>
<comment type="caution">
    <text evidence="1">The sequence shown here is derived from an EMBL/GenBank/DDBJ whole genome shotgun (WGS) entry which is preliminary data.</text>
</comment>
<dbReference type="InterPro" id="IPR046732">
    <property type="entry name" value="DUF6624"/>
</dbReference>
<dbReference type="Pfam" id="PF20329">
    <property type="entry name" value="DUF6624"/>
    <property type="match status" value="1"/>
</dbReference>
<gene>
    <name evidence="1" type="ORF">IPO85_03925</name>
</gene>
<evidence type="ECO:0000313" key="1">
    <source>
        <dbReference type="EMBL" id="MBK9716659.1"/>
    </source>
</evidence>
<dbReference type="EMBL" id="JADKFW010000004">
    <property type="protein sequence ID" value="MBK9716659.1"/>
    <property type="molecule type" value="Genomic_DNA"/>
</dbReference>
<name>A0A9D7S8C8_9BACT</name>
<dbReference type="AlphaFoldDB" id="A0A9D7S8C8"/>
<accession>A0A9D7S8C8</accession>
<reference evidence="1 2" key="1">
    <citation type="submission" date="2020-10" db="EMBL/GenBank/DDBJ databases">
        <title>Connecting structure to function with the recovery of over 1000 high-quality activated sludge metagenome-assembled genomes encoding full-length rRNA genes using long-read sequencing.</title>
        <authorList>
            <person name="Singleton C.M."/>
            <person name="Petriglieri F."/>
            <person name="Kristensen J.M."/>
            <person name="Kirkegaard R.H."/>
            <person name="Michaelsen T.Y."/>
            <person name="Andersen M.H."/>
            <person name="Karst S.M."/>
            <person name="Dueholm M.S."/>
            <person name="Nielsen P.H."/>
            <person name="Albertsen M."/>
        </authorList>
    </citation>
    <scope>NUCLEOTIDE SEQUENCE [LARGE SCALE GENOMIC DNA]</scope>
    <source>
        <strain evidence="1">Ribe_18-Q3-R11-54_BAT3C.373</strain>
    </source>
</reference>
<sequence>MKQTILIITFFLLAKLTFGQNTPNEYSNLVRIADSLYNAKDFRKSGDKYSEAFKVNSWKGLSNDRYNAACSWAMASVPDSAFYQLERIAYQMNYINYSHITTDPDLNSLHNDNRWEPLLDKIKHNKEIAEANLNKPLVAILDSIYIEDQKYRQQISGIEKKYGGESKEMKDHWKLIKEKDSINLVKVKTMLDQYGWLGNDIIGGPGSTTLFLVIQHSNQTTQEKYLPMMREAVKKGKAQGSSLALLEDRVLLGQGKRQIYGSQIARDQETHFYYVSPLEDPDHVDQRRAEVGLGPLADYVNRWQIKWDIEQYKKDLPTLEEKIKHKY</sequence>
<protein>
    <submittedName>
        <fullName evidence="1">Uncharacterized protein</fullName>
    </submittedName>
</protein>
<organism evidence="1 2">
    <name type="scientific">Candidatus Defluviibacterium haderslevense</name>
    <dbReference type="NCBI Taxonomy" id="2981993"/>
    <lineage>
        <taxon>Bacteria</taxon>
        <taxon>Pseudomonadati</taxon>
        <taxon>Bacteroidota</taxon>
        <taxon>Saprospiria</taxon>
        <taxon>Saprospirales</taxon>
        <taxon>Saprospiraceae</taxon>
        <taxon>Candidatus Defluviibacterium</taxon>
    </lineage>
</organism>